<organism evidence="1 2">
    <name type="scientific">Phytophthora nicotianae P1976</name>
    <dbReference type="NCBI Taxonomy" id="1317066"/>
    <lineage>
        <taxon>Eukaryota</taxon>
        <taxon>Sar</taxon>
        <taxon>Stramenopiles</taxon>
        <taxon>Oomycota</taxon>
        <taxon>Peronosporomycetes</taxon>
        <taxon>Peronosporales</taxon>
        <taxon>Peronosporaceae</taxon>
        <taxon>Phytophthora</taxon>
    </lineage>
</organism>
<protein>
    <submittedName>
        <fullName evidence="1">Uncharacterized protein</fullName>
    </submittedName>
</protein>
<dbReference type="EMBL" id="ANJA01000614">
    <property type="protein sequence ID" value="ETO82892.1"/>
    <property type="molecule type" value="Genomic_DNA"/>
</dbReference>
<accession>A0A081AVI1</accession>
<evidence type="ECO:0000313" key="1">
    <source>
        <dbReference type="EMBL" id="ETO82892.1"/>
    </source>
</evidence>
<comment type="caution">
    <text evidence="1">The sequence shown here is derived from an EMBL/GenBank/DDBJ whole genome shotgun (WGS) entry which is preliminary data.</text>
</comment>
<dbReference type="OrthoDB" id="119276at2759"/>
<reference evidence="1 2" key="1">
    <citation type="submission" date="2013-11" db="EMBL/GenBank/DDBJ databases">
        <title>The Genome Sequence of Phytophthora parasitica P1976.</title>
        <authorList>
            <consortium name="The Broad Institute Genomics Platform"/>
            <person name="Russ C."/>
            <person name="Tyler B."/>
            <person name="Panabieres F."/>
            <person name="Shan W."/>
            <person name="Tripathy S."/>
            <person name="Grunwald N."/>
            <person name="Machado M."/>
            <person name="Johnson C.S."/>
            <person name="Walker B."/>
            <person name="Young S."/>
            <person name="Zeng Q."/>
            <person name="Gargeya S."/>
            <person name="Fitzgerald M."/>
            <person name="Haas B."/>
            <person name="Abouelleil A."/>
            <person name="Allen A.W."/>
            <person name="Alvarado L."/>
            <person name="Arachchi H.M."/>
            <person name="Berlin A.M."/>
            <person name="Chapman S.B."/>
            <person name="Gainer-Dewar J."/>
            <person name="Goldberg J."/>
            <person name="Griggs A."/>
            <person name="Gujja S."/>
            <person name="Hansen M."/>
            <person name="Howarth C."/>
            <person name="Imamovic A."/>
            <person name="Ireland A."/>
            <person name="Larimer J."/>
            <person name="McCowan C."/>
            <person name="Murphy C."/>
            <person name="Pearson M."/>
            <person name="Poon T.W."/>
            <person name="Priest M."/>
            <person name="Roberts A."/>
            <person name="Saif S."/>
            <person name="Shea T."/>
            <person name="Sisk P."/>
            <person name="Sykes S."/>
            <person name="Wortman J."/>
            <person name="Nusbaum C."/>
            <person name="Birren B."/>
        </authorList>
    </citation>
    <scope>NUCLEOTIDE SEQUENCE [LARGE SCALE GENOMIC DNA]</scope>
    <source>
        <strain evidence="1 2">P1976</strain>
    </source>
</reference>
<name>A0A081AVI1_PHYNI</name>
<proteinExistence type="predicted"/>
<dbReference type="Proteomes" id="UP000028582">
    <property type="component" value="Unassembled WGS sequence"/>
</dbReference>
<evidence type="ECO:0000313" key="2">
    <source>
        <dbReference type="Proteomes" id="UP000028582"/>
    </source>
</evidence>
<sequence length="147" mass="17173">MEERWGFLTPWSAALNKRLQYNHLEFEEGVRDVQKRRLVVTLPMRKFCSDEEEFRLKFQQVREALMLLSAVAHVDQSGWKYLLSKHCGVSLGKEGGEKLEEEIPARFLVLMDLEEGKRGENADVDSDIVDFCCIRQQKLKVKIFLLL</sequence>
<dbReference type="AlphaFoldDB" id="A0A081AVI1"/>
<gene>
    <name evidence="1" type="ORF">F444_03015</name>
</gene>